<proteinExistence type="inferred from homology"/>
<dbReference type="PROSITE" id="PS01302">
    <property type="entry name" value="UPF0758"/>
    <property type="match status" value="1"/>
</dbReference>
<dbReference type="InterPro" id="IPR037518">
    <property type="entry name" value="MPN"/>
</dbReference>
<evidence type="ECO:0000256" key="2">
    <source>
        <dbReference type="ARBA" id="ARBA00022670"/>
    </source>
</evidence>
<dbReference type="PANTHER" id="PTHR30471">
    <property type="entry name" value="DNA REPAIR PROTEIN RADC"/>
    <property type="match status" value="1"/>
</dbReference>
<keyword evidence="6" id="KW-0482">Metalloprotease</keyword>
<sequence length="231" mass="25419">MSEAEYGLTIKNMPEGLRPRERLREAGPGALSAAELLAIILGTGVKQESAIQLAHRILLEPRGLRFLVEADFDELCQIKGVGLAKAAQIKAAFELGKRLACLEPDLKPVIHTPEEAGFLVMEEMCYLDREHFRVVLLNTKNRVLGIETVSIGSLNASLVHPREVFKRAIQRSAAAIILVHNHPSGDPSPSPEDIEITQRLCEAGRVIGIEILDHIIIGDHVFSSFREKGLI</sequence>
<dbReference type="NCBIfam" id="TIGR00608">
    <property type="entry name" value="radc"/>
    <property type="match status" value="1"/>
</dbReference>
<dbReference type="GO" id="GO:0046872">
    <property type="term" value="F:metal ion binding"/>
    <property type="evidence" value="ECO:0007669"/>
    <property type="project" value="UniProtKB-KW"/>
</dbReference>
<organism evidence="9 10">
    <name type="scientific">Syntrophaceticus schinkii</name>
    <dbReference type="NCBI Taxonomy" id="499207"/>
    <lineage>
        <taxon>Bacteria</taxon>
        <taxon>Bacillati</taxon>
        <taxon>Bacillota</taxon>
        <taxon>Clostridia</taxon>
        <taxon>Thermoanaerobacterales</taxon>
        <taxon>Thermoanaerobacterales Family III. Incertae Sedis</taxon>
        <taxon>Syntrophaceticus</taxon>
    </lineage>
</organism>
<dbReference type="Proteomes" id="UP000046155">
    <property type="component" value="Unassembled WGS sequence"/>
</dbReference>
<evidence type="ECO:0000256" key="5">
    <source>
        <dbReference type="ARBA" id="ARBA00022833"/>
    </source>
</evidence>
<evidence type="ECO:0000256" key="4">
    <source>
        <dbReference type="ARBA" id="ARBA00022801"/>
    </source>
</evidence>
<dbReference type="SUPFAM" id="SSF47781">
    <property type="entry name" value="RuvA domain 2-like"/>
    <property type="match status" value="1"/>
</dbReference>
<dbReference type="Pfam" id="PF04002">
    <property type="entry name" value="RadC"/>
    <property type="match status" value="1"/>
</dbReference>
<evidence type="ECO:0000313" key="9">
    <source>
        <dbReference type="EMBL" id="CEO89340.1"/>
    </source>
</evidence>
<gene>
    <name evidence="9" type="primary">radC</name>
    <name evidence="9" type="ORF">SSCH_450013</name>
</gene>
<dbReference type="SUPFAM" id="SSF102712">
    <property type="entry name" value="JAB1/MPN domain"/>
    <property type="match status" value="1"/>
</dbReference>
<evidence type="ECO:0000259" key="8">
    <source>
        <dbReference type="PROSITE" id="PS50249"/>
    </source>
</evidence>
<dbReference type="CDD" id="cd08071">
    <property type="entry name" value="MPN_DUF2466"/>
    <property type="match status" value="1"/>
</dbReference>
<dbReference type="InterPro" id="IPR046778">
    <property type="entry name" value="UPF0758_N"/>
</dbReference>
<evidence type="ECO:0000256" key="7">
    <source>
        <dbReference type="RuleBase" id="RU003797"/>
    </source>
</evidence>
<dbReference type="InterPro" id="IPR025657">
    <property type="entry name" value="RadC_JAB"/>
</dbReference>
<evidence type="ECO:0000256" key="1">
    <source>
        <dbReference type="ARBA" id="ARBA00010243"/>
    </source>
</evidence>
<dbReference type="AlphaFoldDB" id="A0A0B7MH03"/>
<accession>A0A0B7MH03</accession>
<dbReference type="PANTHER" id="PTHR30471:SF3">
    <property type="entry name" value="UPF0758 PROTEIN YEES-RELATED"/>
    <property type="match status" value="1"/>
</dbReference>
<keyword evidence="10" id="KW-1185">Reference proteome</keyword>
<name>A0A0B7MH03_9FIRM</name>
<protein>
    <submittedName>
        <fullName evidence="9">Putative DNA repair protein</fullName>
    </submittedName>
</protein>
<dbReference type="EMBL" id="CDRZ01000242">
    <property type="protein sequence ID" value="CEO89340.1"/>
    <property type="molecule type" value="Genomic_DNA"/>
</dbReference>
<feature type="domain" description="MPN" evidence="8">
    <location>
        <begin position="109"/>
        <end position="231"/>
    </location>
</feature>
<dbReference type="PROSITE" id="PS50249">
    <property type="entry name" value="MPN"/>
    <property type="match status" value="1"/>
</dbReference>
<evidence type="ECO:0000256" key="6">
    <source>
        <dbReference type="ARBA" id="ARBA00023049"/>
    </source>
</evidence>
<keyword evidence="4" id="KW-0378">Hydrolase</keyword>
<comment type="similarity">
    <text evidence="1 7">Belongs to the UPF0758 family.</text>
</comment>
<dbReference type="InterPro" id="IPR001405">
    <property type="entry name" value="UPF0758"/>
</dbReference>
<evidence type="ECO:0000313" key="10">
    <source>
        <dbReference type="Proteomes" id="UP000046155"/>
    </source>
</evidence>
<evidence type="ECO:0000256" key="3">
    <source>
        <dbReference type="ARBA" id="ARBA00022723"/>
    </source>
</evidence>
<dbReference type="InterPro" id="IPR010994">
    <property type="entry name" value="RuvA_2-like"/>
</dbReference>
<dbReference type="Pfam" id="PF20582">
    <property type="entry name" value="UPF0758_N"/>
    <property type="match status" value="1"/>
</dbReference>
<dbReference type="RefSeq" id="WP_044665310.1">
    <property type="nucleotide sequence ID" value="NZ_CDRZ01000242.1"/>
</dbReference>
<reference evidence="10" key="1">
    <citation type="submission" date="2015-01" db="EMBL/GenBank/DDBJ databases">
        <authorList>
            <person name="Manzoor Shahid"/>
            <person name="Zubair Saima"/>
        </authorList>
    </citation>
    <scope>NUCLEOTIDE SEQUENCE [LARGE SCALE GENOMIC DNA]</scope>
    <source>
        <strain evidence="10">Sp3</strain>
    </source>
</reference>
<dbReference type="GO" id="GO:0008237">
    <property type="term" value="F:metallopeptidase activity"/>
    <property type="evidence" value="ECO:0007669"/>
    <property type="project" value="UniProtKB-KW"/>
</dbReference>
<dbReference type="GO" id="GO:0006508">
    <property type="term" value="P:proteolysis"/>
    <property type="evidence" value="ECO:0007669"/>
    <property type="project" value="UniProtKB-KW"/>
</dbReference>
<keyword evidence="2" id="KW-0645">Protease</keyword>
<keyword evidence="3" id="KW-0479">Metal-binding</keyword>
<dbReference type="OrthoDB" id="9804482at2"/>
<dbReference type="InterPro" id="IPR020891">
    <property type="entry name" value="UPF0758_CS"/>
</dbReference>
<keyword evidence="5" id="KW-0862">Zinc</keyword>
<dbReference type="NCBIfam" id="NF000642">
    <property type="entry name" value="PRK00024.1"/>
    <property type="match status" value="1"/>
</dbReference>
<dbReference type="Gene3D" id="3.40.140.10">
    <property type="entry name" value="Cytidine Deaminase, domain 2"/>
    <property type="match status" value="1"/>
</dbReference>